<dbReference type="PANTHER" id="PTHR43855">
    <property type="entry name" value="THIOSULFATE SULFURTRANSFERASE"/>
    <property type="match status" value="1"/>
</dbReference>
<dbReference type="PANTHER" id="PTHR43855:SF1">
    <property type="entry name" value="THIOSULFATE SULFURTRANSFERASE"/>
    <property type="match status" value="1"/>
</dbReference>
<dbReference type="Proteomes" id="UP000184139">
    <property type="component" value="Unassembled WGS sequence"/>
</dbReference>
<dbReference type="Pfam" id="PF00581">
    <property type="entry name" value="Rhodanese"/>
    <property type="match status" value="2"/>
</dbReference>
<keyword evidence="1" id="KW-0677">Repeat</keyword>
<feature type="compositionally biased region" description="Low complexity" evidence="2">
    <location>
        <begin position="332"/>
        <end position="351"/>
    </location>
</feature>
<evidence type="ECO:0000256" key="1">
    <source>
        <dbReference type="ARBA" id="ARBA00022737"/>
    </source>
</evidence>
<name>A0A1M5Y126_9BACT</name>
<feature type="domain" description="Rhodanese" evidence="3">
    <location>
        <begin position="203"/>
        <end position="313"/>
    </location>
</feature>
<accession>A0A1M5Y126</accession>
<dbReference type="STRING" id="1121409.SAMN02745124_03544"/>
<protein>
    <submittedName>
        <fullName evidence="4">Thiosulfate/3-mercaptopyruvate sulfurtransferase</fullName>
    </submittedName>
</protein>
<feature type="domain" description="Rhodanese" evidence="3">
    <location>
        <begin position="53"/>
        <end position="166"/>
    </location>
</feature>
<gene>
    <name evidence="4" type="ORF">SAMN02745124_03544</name>
</gene>
<evidence type="ECO:0000313" key="4">
    <source>
        <dbReference type="EMBL" id="SHI05757.1"/>
    </source>
</evidence>
<dbReference type="AlphaFoldDB" id="A0A1M5Y126"/>
<keyword evidence="5" id="KW-1185">Reference proteome</keyword>
<dbReference type="Gene3D" id="3.40.250.10">
    <property type="entry name" value="Rhodanese-like domain"/>
    <property type="match status" value="2"/>
</dbReference>
<evidence type="ECO:0000259" key="3">
    <source>
        <dbReference type="PROSITE" id="PS50206"/>
    </source>
</evidence>
<dbReference type="InterPro" id="IPR051126">
    <property type="entry name" value="Thiosulfate_sulfurtransferase"/>
</dbReference>
<reference evidence="4 5" key="1">
    <citation type="submission" date="2016-11" db="EMBL/GenBank/DDBJ databases">
        <authorList>
            <person name="Jaros S."/>
            <person name="Januszkiewicz K."/>
            <person name="Wedrychowicz H."/>
        </authorList>
    </citation>
    <scope>NUCLEOTIDE SEQUENCE [LARGE SCALE GENOMIC DNA]</scope>
    <source>
        <strain evidence="4 5">DSM 9705</strain>
    </source>
</reference>
<feature type="compositionally biased region" description="Basic and acidic residues" evidence="2">
    <location>
        <begin position="353"/>
        <end position="371"/>
    </location>
</feature>
<proteinExistence type="predicted"/>
<dbReference type="SUPFAM" id="SSF52821">
    <property type="entry name" value="Rhodanese/Cell cycle control phosphatase"/>
    <property type="match status" value="2"/>
</dbReference>
<dbReference type="OrthoDB" id="9781034at2"/>
<dbReference type="SMART" id="SM00450">
    <property type="entry name" value="RHOD"/>
    <property type="match status" value="2"/>
</dbReference>
<sequence length="371" mass="41476">MGTSFHVRYLFIALGLLVGVYWSFSSVEAESAASTYPNHQFLVTATQLQERMESEPLVIVDVRADEYYDGKMIPSAIRMPWTLFRRDNSAINMGGRFVGCVEAQKILGRHGIFRNDTIILYDSVARDGGATASYVFWVLDMLGHEQKAILERGIDAWRDSDGEIVNSPVEREPLLYQAPADEIDIRRLTDEAFIYSRLGDPYYQVLDVRSPAEYRGESLNTGLDGNPLKAGHIPGAYNINYETNWTDDKTLAIKDYTALAEMYRGLDPGKAVTVYCHSARRSSFSYFILRLMGFEDVIVYENSWYGWGSPERYYPVETQPHELPGQSLPRITKTAGSTGSTDTGSSSPEPENAAEKESAAPAKKDYISCGG</sequence>
<evidence type="ECO:0000313" key="5">
    <source>
        <dbReference type="Proteomes" id="UP000184139"/>
    </source>
</evidence>
<organism evidence="4 5">
    <name type="scientific">Desulfofustis glycolicus DSM 9705</name>
    <dbReference type="NCBI Taxonomy" id="1121409"/>
    <lineage>
        <taxon>Bacteria</taxon>
        <taxon>Pseudomonadati</taxon>
        <taxon>Thermodesulfobacteriota</taxon>
        <taxon>Desulfobulbia</taxon>
        <taxon>Desulfobulbales</taxon>
        <taxon>Desulfocapsaceae</taxon>
        <taxon>Desulfofustis</taxon>
    </lineage>
</organism>
<dbReference type="PROSITE" id="PS50206">
    <property type="entry name" value="RHODANESE_3"/>
    <property type="match status" value="2"/>
</dbReference>
<dbReference type="GO" id="GO:0016740">
    <property type="term" value="F:transferase activity"/>
    <property type="evidence" value="ECO:0007669"/>
    <property type="project" value="UniProtKB-KW"/>
</dbReference>
<dbReference type="EMBL" id="FQXS01000026">
    <property type="protein sequence ID" value="SHI05757.1"/>
    <property type="molecule type" value="Genomic_DNA"/>
</dbReference>
<keyword evidence="4" id="KW-0670">Pyruvate</keyword>
<dbReference type="InterPro" id="IPR036873">
    <property type="entry name" value="Rhodanese-like_dom_sf"/>
</dbReference>
<dbReference type="InterPro" id="IPR001763">
    <property type="entry name" value="Rhodanese-like_dom"/>
</dbReference>
<keyword evidence="4" id="KW-0808">Transferase</keyword>
<dbReference type="RefSeq" id="WP_073378132.1">
    <property type="nucleotide sequence ID" value="NZ_FQXS01000026.1"/>
</dbReference>
<dbReference type="CDD" id="cd01449">
    <property type="entry name" value="TST_Repeat_2"/>
    <property type="match status" value="1"/>
</dbReference>
<evidence type="ECO:0000256" key="2">
    <source>
        <dbReference type="SAM" id="MobiDB-lite"/>
    </source>
</evidence>
<feature type="region of interest" description="Disordered" evidence="2">
    <location>
        <begin position="318"/>
        <end position="371"/>
    </location>
</feature>